<reference evidence="5 6" key="1">
    <citation type="submission" date="2017-02" db="EMBL/GenBank/DDBJ databases">
        <authorList>
            <person name="Peterson S.W."/>
        </authorList>
    </citation>
    <scope>NUCLEOTIDE SEQUENCE [LARGE SCALE GENOMIC DNA]</scope>
    <source>
        <strain evidence="5 6">USBA 369</strain>
    </source>
</reference>
<evidence type="ECO:0000313" key="6">
    <source>
        <dbReference type="Proteomes" id="UP000190135"/>
    </source>
</evidence>
<dbReference type="OrthoDB" id="110167at2"/>
<dbReference type="GO" id="GO:0003700">
    <property type="term" value="F:DNA-binding transcription factor activity"/>
    <property type="evidence" value="ECO:0007669"/>
    <property type="project" value="InterPro"/>
</dbReference>
<dbReference type="InterPro" id="IPR050204">
    <property type="entry name" value="AraC_XylS_family_regulators"/>
</dbReference>
<dbReference type="SUPFAM" id="SSF46689">
    <property type="entry name" value="Homeodomain-like"/>
    <property type="match status" value="2"/>
</dbReference>
<dbReference type="PANTHER" id="PTHR46796">
    <property type="entry name" value="HTH-TYPE TRANSCRIPTIONAL ACTIVATOR RHAS-RELATED"/>
    <property type="match status" value="1"/>
</dbReference>
<dbReference type="InterPro" id="IPR018062">
    <property type="entry name" value="HTH_AraC-typ_CS"/>
</dbReference>
<dbReference type="AlphaFoldDB" id="A0A1T4TET9"/>
<evidence type="ECO:0000313" key="5">
    <source>
        <dbReference type="EMBL" id="SKA38709.1"/>
    </source>
</evidence>
<dbReference type="SMART" id="SM00342">
    <property type="entry name" value="HTH_ARAC"/>
    <property type="match status" value="1"/>
</dbReference>
<dbReference type="GO" id="GO:0043565">
    <property type="term" value="F:sequence-specific DNA binding"/>
    <property type="evidence" value="ECO:0007669"/>
    <property type="project" value="InterPro"/>
</dbReference>
<keyword evidence="3" id="KW-0804">Transcription</keyword>
<keyword evidence="6" id="KW-1185">Reference proteome</keyword>
<sequence length="291" mass="32177">MRYVPAMEAETVGFRPIGSLRTRSFAEAAVDVWDVECSAAAHGRYLSPDPRLFVTLGQGECVFEMEKGSVSARHEGVCFSFIPARTFLTGRVAGAGRLSHLDVHFSERFVLQQLDPALRTARLGVPRLAVRDDLAAVLVDTLLADAHDGKTPADIYGEVLVRALLWRILGGFKQGTSAVSRLSAPALARVIVHMDRECFSPFRLVHLARLAEMSESRFGQAFRATTGITPMRWHMSRRVARLQHMLLEGDRSLTELAHLAGFADHAHLTRSFKALVGLPPTQWLRRALATV</sequence>
<dbReference type="Pfam" id="PF12833">
    <property type="entry name" value="HTH_18"/>
    <property type="match status" value="1"/>
</dbReference>
<name>A0A1T4TET9_9HYPH</name>
<feature type="domain" description="HTH araC/xylS-type" evidence="4">
    <location>
        <begin position="188"/>
        <end position="286"/>
    </location>
</feature>
<evidence type="ECO:0000256" key="1">
    <source>
        <dbReference type="ARBA" id="ARBA00023015"/>
    </source>
</evidence>
<evidence type="ECO:0000256" key="2">
    <source>
        <dbReference type="ARBA" id="ARBA00023125"/>
    </source>
</evidence>
<organism evidence="5 6">
    <name type="scientific">Consotaella salsifontis</name>
    <dbReference type="NCBI Taxonomy" id="1365950"/>
    <lineage>
        <taxon>Bacteria</taxon>
        <taxon>Pseudomonadati</taxon>
        <taxon>Pseudomonadota</taxon>
        <taxon>Alphaproteobacteria</taxon>
        <taxon>Hyphomicrobiales</taxon>
        <taxon>Aurantimonadaceae</taxon>
        <taxon>Consotaella</taxon>
    </lineage>
</organism>
<dbReference type="PANTHER" id="PTHR46796:SF6">
    <property type="entry name" value="ARAC SUBFAMILY"/>
    <property type="match status" value="1"/>
</dbReference>
<dbReference type="Gene3D" id="1.10.10.60">
    <property type="entry name" value="Homeodomain-like"/>
    <property type="match status" value="1"/>
</dbReference>
<proteinExistence type="predicted"/>
<dbReference type="PROSITE" id="PS01124">
    <property type="entry name" value="HTH_ARAC_FAMILY_2"/>
    <property type="match status" value="1"/>
</dbReference>
<evidence type="ECO:0000256" key="3">
    <source>
        <dbReference type="ARBA" id="ARBA00023163"/>
    </source>
</evidence>
<keyword evidence="2" id="KW-0238">DNA-binding</keyword>
<keyword evidence="1" id="KW-0805">Transcription regulation</keyword>
<dbReference type="InterPro" id="IPR018060">
    <property type="entry name" value="HTH_AraC"/>
</dbReference>
<accession>A0A1T4TET9</accession>
<dbReference type="InterPro" id="IPR009057">
    <property type="entry name" value="Homeodomain-like_sf"/>
</dbReference>
<dbReference type="Proteomes" id="UP000190135">
    <property type="component" value="Unassembled WGS sequence"/>
</dbReference>
<dbReference type="EMBL" id="FUXL01000026">
    <property type="protein sequence ID" value="SKA38709.1"/>
    <property type="molecule type" value="Genomic_DNA"/>
</dbReference>
<dbReference type="STRING" id="1365950.SAMN05428963_1263"/>
<protein>
    <submittedName>
        <fullName evidence="5">Transcriptional regulator, AraC family</fullName>
    </submittedName>
</protein>
<dbReference type="RefSeq" id="WP_078710440.1">
    <property type="nucleotide sequence ID" value="NZ_FUXL01000026.1"/>
</dbReference>
<gene>
    <name evidence="5" type="ORF">SAMN05428963_1263</name>
</gene>
<evidence type="ECO:0000259" key="4">
    <source>
        <dbReference type="PROSITE" id="PS01124"/>
    </source>
</evidence>
<dbReference type="PROSITE" id="PS00041">
    <property type="entry name" value="HTH_ARAC_FAMILY_1"/>
    <property type="match status" value="1"/>
</dbReference>